<dbReference type="PANTHER" id="PTHR43238:SF1">
    <property type="entry name" value="GDP-L-FUCOSE SYNTHASE"/>
    <property type="match status" value="1"/>
</dbReference>
<feature type="domain" description="NAD-dependent epimerase/dehydratase" evidence="1">
    <location>
        <begin position="2"/>
        <end position="68"/>
    </location>
</feature>
<evidence type="ECO:0000313" key="2">
    <source>
        <dbReference type="EMBL" id="RKH78569.1"/>
    </source>
</evidence>
<feature type="non-terminal residue" evidence="2">
    <location>
        <position position="1"/>
    </location>
</feature>
<dbReference type="RefSeq" id="WP_120631148.1">
    <property type="nucleotide sequence ID" value="NZ_RAWI01001204.1"/>
</dbReference>
<dbReference type="InterPro" id="IPR001509">
    <property type="entry name" value="Epimerase_deHydtase"/>
</dbReference>
<feature type="non-terminal residue" evidence="2">
    <location>
        <position position="139"/>
    </location>
</feature>
<dbReference type="Gene3D" id="3.40.50.720">
    <property type="entry name" value="NAD(P)-binding Rossmann-like Domain"/>
    <property type="match status" value="1"/>
</dbReference>
<comment type="caution">
    <text evidence="2">The sequence shown here is derived from an EMBL/GenBank/DDBJ whole genome shotgun (WGS) entry which is preliminary data.</text>
</comment>
<evidence type="ECO:0000313" key="3">
    <source>
        <dbReference type="Proteomes" id="UP000278907"/>
    </source>
</evidence>
<dbReference type="PANTHER" id="PTHR43238">
    <property type="entry name" value="GDP-L-FUCOSE SYNTHASE"/>
    <property type="match status" value="1"/>
</dbReference>
<dbReference type="SUPFAM" id="SSF51735">
    <property type="entry name" value="NAD(P)-binding Rossmann-fold domains"/>
    <property type="match status" value="1"/>
</dbReference>
<accession>A0ABX9Q4M5</accession>
<evidence type="ECO:0000259" key="1">
    <source>
        <dbReference type="Pfam" id="PF01370"/>
    </source>
</evidence>
<reference evidence="2 3" key="1">
    <citation type="submission" date="2018-09" db="EMBL/GenBank/DDBJ databases">
        <authorList>
            <person name="Livingstone P.G."/>
            <person name="Whitworth D.E."/>
        </authorList>
    </citation>
    <scope>NUCLEOTIDE SEQUENCE [LARGE SCALE GENOMIC DNA]</scope>
    <source>
        <strain evidence="2 3">CA031B</strain>
    </source>
</reference>
<protein>
    <submittedName>
        <fullName evidence="2">NAD-dependent epimerase/dehydratase family protein</fullName>
    </submittedName>
</protein>
<sequence length="139" mass="15559">PMPAVVVRPSNIYGPYDKFDFAVSHVTAALVRRVAERQAPVEVWGTGQDIRDLVYVDDFIDGMLGAFATDLPYLAVNPCAGEGYSVRQILDTLLRVDDYRDADVRFDASRPSTMPVRLMENRMARELFGFEAKTPLDEG</sequence>
<dbReference type="Gene3D" id="3.90.25.10">
    <property type="entry name" value="UDP-galactose 4-epimerase, domain 1"/>
    <property type="match status" value="1"/>
</dbReference>
<dbReference type="Pfam" id="PF01370">
    <property type="entry name" value="Epimerase"/>
    <property type="match status" value="1"/>
</dbReference>
<proteinExistence type="predicted"/>
<dbReference type="EMBL" id="RAWI01001204">
    <property type="protein sequence ID" value="RKH78569.1"/>
    <property type="molecule type" value="Genomic_DNA"/>
</dbReference>
<dbReference type="InterPro" id="IPR036291">
    <property type="entry name" value="NAD(P)-bd_dom_sf"/>
</dbReference>
<name>A0ABX9Q4M5_9BACT</name>
<gene>
    <name evidence="2" type="ORF">D7Y13_43770</name>
</gene>
<dbReference type="Proteomes" id="UP000278907">
    <property type="component" value="Unassembled WGS sequence"/>
</dbReference>
<organism evidence="2 3">
    <name type="scientific">Corallococcus praedator</name>
    <dbReference type="NCBI Taxonomy" id="2316724"/>
    <lineage>
        <taxon>Bacteria</taxon>
        <taxon>Pseudomonadati</taxon>
        <taxon>Myxococcota</taxon>
        <taxon>Myxococcia</taxon>
        <taxon>Myxococcales</taxon>
        <taxon>Cystobacterineae</taxon>
        <taxon>Myxococcaceae</taxon>
        <taxon>Corallococcus</taxon>
    </lineage>
</organism>
<keyword evidence="3" id="KW-1185">Reference proteome</keyword>